<dbReference type="InterPro" id="IPR005183">
    <property type="entry name" value="DUF305_CopM-like"/>
</dbReference>
<keyword evidence="4" id="KW-1185">Reference proteome</keyword>
<dbReference type="PANTHER" id="PTHR36933:SF1">
    <property type="entry name" value="SLL0788 PROTEIN"/>
    <property type="match status" value="1"/>
</dbReference>
<dbReference type="Proteomes" id="UP000694257">
    <property type="component" value="Chromosome"/>
</dbReference>
<keyword evidence="1" id="KW-0472">Membrane</keyword>
<evidence type="ECO:0000313" key="4">
    <source>
        <dbReference type="Proteomes" id="UP000694257"/>
    </source>
</evidence>
<sequence>MAWLAAVCHLLRQRVHGVAARQRRVFATGGPRIDRRVVAVPRWIRGAALASLAFALLVLGAALRPLVLPETHTATPILSAVEIGFLQDMTAHHQQALIMVQRLDRNIDPAVLRLTQQLDDTQRLEIGTMLGWLRLANASPVGAHPMAWMHADEAVPHQHSTPIAQADPKQTSGTTMAGMATIAELDALAATRGRDAETLFLQLMFRHHQGGIAMAQAADQLLPSGPVKETARSMIHAQGQEAGLMGVLLAQRGAAPLP</sequence>
<keyword evidence="1" id="KW-0812">Transmembrane</keyword>
<evidence type="ECO:0000256" key="1">
    <source>
        <dbReference type="SAM" id="Phobius"/>
    </source>
</evidence>
<reference evidence="3 4" key="1">
    <citation type="submission" date="2021-07" db="EMBL/GenBank/DDBJ databases">
        <title>Whole Genome Sequence of Nocardia Iowensis.</title>
        <authorList>
            <person name="Lamm A."/>
            <person name="Collins-Fairclough A.M."/>
            <person name="Bunk B."/>
            <person name="Sproer C."/>
        </authorList>
    </citation>
    <scope>NUCLEOTIDE SEQUENCE [LARGE SCALE GENOMIC DNA]</scope>
    <source>
        <strain evidence="3 4">NRRL 5646</strain>
    </source>
</reference>
<protein>
    <submittedName>
        <fullName evidence="3">DUF305 domain-containing protein</fullName>
    </submittedName>
</protein>
<keyword evidence="1" id="KW-1133">Transmembrane helix</keyword>
<dbReference type="PANTHER" id="PTHR36933">
    <property type="entry name" value="SLL0788 PROTEIN"/>
    <property type="match status" value="1"/>
</dbReference>
<organism evidence="3 4">
    <name type="scientific">Nocardia iowensis</name>
    <dbReference type="NCBI Taxonomy" id="204891"/>
    <lineage>
        <taxon>Bacteria</taxon>
        <taxon>Bacillati</taxon>
        <taxon>Actinomycetota</taxon>
        <taxon>Actinomycetes</taxon>
        <taxon>Mycobacteriales</taxon>
        <taxon>Nocardiaceae</taxon>
        <taxon>Nocardia</taxon>
    </lineage>
</organism>
<proteinExistence type="predicted"/>
<feature type="domain" description="DUF305" evidence="2">
    <location>
        <begin position="82"/>
        <end position="245"/>
    </location>
</feature>
<feature type="transmembrane region" description="Helical" evidence="1">
    <location>
        <begin position="44"/>
        <end position="63"/>
    </location>
</feature>
<gene>
    <name evidence="3" type="ORF">KV110_20005</name>
</gene>
<accession>A0ABX8S154</accession>
<evidence type="ECO:0000259" key="2">
    <source>
        <dbReference type="Pfam" id="PF03713"/>
    </source>
</evidence>
<dbReference type="EMBL" id="CP078145">
    <property type="protein sequence ID" value="QXN95121.1"/>
    <property type="molecule type" value="Genomic_DNA"/>
</dbReference>
<dbReference type="Pfam" id="PF03713">
    <property type="entry name" value="DUF305"/>
    <property type="match status" value="1"/>
</dbReference>
<name>A0ABX8S154_NOCIO</name>
<evidence type="ECO:0000313" key="3">
    <source>
        <dbReference type="EMBL" id="QXN95121.1"/>
    </source>
</evidence>